<organism evidence="1 2">
    <name type="scientific">Venustampulla echinocandica</name>
    <dbReference type="NCBI Taxonomy" id="2656787"/>
    <lineage>
        <taxon>Eukaryota</taxon>
        <taxon>Fungi</taxon>
        <taxon>Dikarya</taxon>
        <taxon>Ascomycota</taxon>
        <taxon>Pezizomycotina</taxon>
        <taxon>Leotiomycetes</taxon>
        <taxon>Helotiales</taxon>
        <taxon>Pleuroascaceae</taxon>
        <taxon>Venustampulla</taxon>
    </lineage>
</organism>
<dbReference type="AlphaFoldDB" id="A0A370TK95"/>
<evidence type="ECO:0000313" key="1">
    <source>
        <dbReference type="EMBL" id="RDL35945.1"/>
    </source>
</evidence>
<reference evidence="1 2" key="1">
    <citation type="journal article" date="2018" name="IMA Fungus">
        <title>IMA Genome-F 9: Draft genome sequence of Annulohypoxylon stygium, Aspergillus mulundensis, Berkeleyomyces basicola (syn. Thielaviopsis basicola), Ceratocystis smalleyi, two Cercospora beticola strains, Coleophoma cylindrospora, Fusarium fracticaudum, Phialophora cf. hyalina, and Morchella septimelata.</title>
        <authorList>
            <person name="Wingfield B.D."/>
            <person name="Bills G.F."/>
            <person name="Dong Y."/>
            <person name="Huang W."/>
            <person name="Nel W.J."/>
            <person name="Swalarsk-Parry B.S."/>
            <person name="Vaghefi N."/>
            <person name="Wilken P.M."/>
            <person name="An Z."/>
            <person name="de Beer Z.W."/>
            <person name="De Vos L."/>
            <person name="Chen L."/>
            <person name="Duong T.A."/>
            <person name="Gao Y."/>
            <person name="Hammerbacher A."/>
            <person name="Kikkert J.R."/>
            <person name="Li Y."/>
            <person name="Li H."/>
            <person name="Li K."/>
            <person name="Li Q."/>
            <person name="Liu X."/>
            <person name="Ma X."/>
            <person name="Naidoo K."/>
            <person name="Pethybridge S.J."/>
            <person name="Sun J."/>
            <person name="Steenkamp E.T."/>
            <person name="van der Nest M.A."/>
            <person name="van Wyk S."/>
            <person name="Wingfield M.J."/>
            <person name="Xiong C."/>
            <person name="Yue Q."/>
            <person name="Zhang X."/>
        </authorList>
    </citation>
    <scope>NUCLEOTIDE SEQUENCE [LARGE SCALE GENOMIC DNA]</scope>
    <source>
        <strain evidence="1 2">BP 5553</strain>
    </source>
</reference>
<proteinExistence type="predicted"/>
<protein>
    <submittedName>
        <fullName evidence="1">Uncharacterized protein</fullName>
    </submittedName>
</protein>
<dbReference type="Proteomes" id="UP000254866">
    <property type="component" value="Unassembled WGS sequence"/>
</dbReference>
<dbReference type="EMBL" id="NPIC01000005">
    <property type="protein sequence ID" value="RDL35945.1"/>
    <property type="molecule type" value="Genomic_DNA"/>
</dbReference>
<dbReference type="GeneID" id="43599406"/>
<dbReference type="PROSITE" id="PS51257">
    <property type="entry name" value="PROKAR_LIPOPROTEIN"/>
    <property type="match status" value="1"/>
</dbReference>
<keyword evidence="2" id="KW-1185">Reference proteome</keyword>
<name>A0A370TK95_9HELO</name>
<dbReference type="RefSeq" id="XP_031868601.1">
    <property type="nucleotide sequence ID" value="XM_032015180.1"/>
</dbReference>
<sequence length="358" mass="39435">MRPVAVAVLAALLPTCLLIAGLACLSIYLYFKFRAFGADNTQLRAQLAPPPQPEEPPLTDEARANLRQLAMPRPEPELKSIPAPGWTPIYVLSDASSPDWKSDMTSVFHGLSAWDIEWPHIVLNEPGGDDKFGQYLEALGYQGGASTAALLKLLRNKNTRFQAAQHIAISIGLAKTSIDSDPESTLLPFSPAVQRDLKDFLEGIKGKKFSPEFSRTLANIPSQIALEHGRINIEKMENTVDLLDKLFRPVGKPEMLCPGGSYRGRAFIGHTQKDVTEALIDAVTLQMRMLGSPQQFELRWKETNETSVCQQPALYSHAGEDGVPLDEPKLWWGDGTYDVTEDGSVTFVGEKLPPEEVV</sequence>
<gene>
    <name evidence="1" type="ORF">BP5553_06557</name>
</gene>
<comment type="caution">
    <text evidence="1">The sequence shown here is derived from an EMBL/GenBank/DDBJ whole genome shotgun (WGS) entry which is preliminary data.</text>
</comment>
<accession>A0A370TK95</accession>
<dbReference type="OrthoDB" id="10597066at2759"/>
<evidence type="ECO:0000313" key="2">
    <source>
        <dbReference type="Proteomes" id="UP000254866"/>
    </source>
</evidence>